<feature type="chain" id="PRO_5040135295" description="Sulfite exporter TauE/SafE family protein" evidence="7">
    <location>
        <begin position="29"/>
        <end position="535"/>
    </location>
</feature>
<feature type="transmembrane region" description="Helical" evidence="6">
    <location>
        <begin position="470"/>
        <end position="489"/>
    </location>
</feature>
<evidence type="ECO:0000256" key="1">
    <source>
        <dbReference type="ARBA" id="ARBA00004141"/>
    </source>
</evidence>
<feature type="transmembrane region" description="Helical" evidence="6">
    <location>
        <begin position="384"/>
        <end position="413"/>
    </location>
</feature>
<keyword evidence="7" id="KW-0732">Signal</keyword>
<feature type="transmembrane region" description="Helical" evidence="6">
    <location>
        <begin position="338"/>
        <end position="363"/>
    </location>
</feature>
<evidence type="ECO:0000313" key="8">
    <source>
        <dbReference type="EMBL" id="KAJ8452055.1"/>
    </source>
</evidence>
<keyword evidence="5 6" id="KW-0472">Membrane</keyword>
<sequence length="535" mass="59066">MGQSGLMKLRVLVFSLFLVGSLLLFVSAEEEIEEKIAISEVPMEEVELSLLRKAINFLWQKGRVGYTHVWPEMKFGWKIILGSLIGFFGASFGSVGGVGGGGIFVPMLTLIIGFDSKSSTAISKCMIMGAAVSTVYYNLKQRHPTLEMPVIDYDLALLFQPMLVLGISIGVAFNVIFADWMITILLIILFLCILVFHSFLFVPNHVPDSILTKCSHGYKGKPQGRGNLEERNNHEEGPPKLNRLFSQCKFSSMFNHILTCFLLLFKSNFLQEAAQLLAAKENPSEGGEYQALPAGPDKREEVSLIENVHWKQVGILFAVWFAILACEIGQKYTTTCSVAFWVLNLLQVPVAIGASGYEGYMLYTGKRKIASRGDAGANWKIHQLVFACFIGMCGGMVGGLLGLGGGFILGPLFLEMGIPPQGRIGVWPGNRQWLAKLQLVASATATFAMMFSSSMSVVEYYLLKRFPVPYALYFVAVSTFAALVGQYLVRKIVIILGRASLIIFILAFTIYVSAISLGESNLLRFFIYIVFFKDG</sequence>
<feature type="transmembrane region" description="Helical" evidence="6">
    <location>
        <begin position="79"/>
        <end position="109"/>
    </location>
</feature>
<name>A0A9Q1QTT7_9CARY</name>
<feature type="transmembrane region" description="Helical" evidence="6">
    <location>
        <begin position="184"/>
        <end position="202"/>
    </location>
</feature>
<gene>
    <name evidence="8" type="ORF">Cgig2_016636</name>
</gene>
<organism evidence="8 9">
    <name type="scientific">Carnegiea gigantea</name>
    <dbReference type="NCBI Taxonomy" id="171969"/>
    <lineage>
        <taxon>Eukaryota</taxon>
        <taxon>Viridiplantae</taxon>
        <taxon>Streptophyta</taxon>
        <taxon>Embryophyta</taxon>
        <taxon>Tracheophyta</taxon>
        <taxon>Spermatophyta</taxon>
        <taxon>Magnoliopsida</taxon>
        <taxon>eudicotyledons</taxon>
        <taxon>Gunneridae</taxon>
        <taxon>Pentapetalae</taxon>
        <taxon>Caryophyllales</taxon>
        <taxon>Cactineae</taxon>
        <taxon>Cactaceae</taxon>
        <taxon>Cactoideae</taxon>
        <taxon>Echinocereeae</taxon>
        <taxon>Carnegiea</taxon>
    </lineage>
</organism>
<comment type="subcellular location">
    <subcellularLocation>
        <location evidence="1">Membrane</location>
        <topology evidence="1">Multi-pass membrane protein</topology>
    </subcellularLocation>
</comment>
<keyword evidence="4 6" id="KW-1133">Transmembrane helix</keyword>
<accession>A0A9Q1QTT7</accession>
<dbReference type="AlphaFoldDB" id="A0A9Q1QTT7"/>
<comment type="similarity">
    <text evidence="2">Belongs to the 4-toluene sulfonate uptake permease (TSUP) (TC 2.A.102) family.</text>
</comment>
<feature type="signal peptide" evidence="7">
    <location>
        <begin position="1"/>
        <end position="28"/>
    </location>
</feature>
<evidence type="ECO:0000256" key="2">
    <source>
        <dbReference type="ARBA" id="ARBA00009142"/>
    </source>
</evidence>
<dbReference type="GO" id="GO:0031464">
    <property type="term" value="C:Cul4A-RING E3 ubiquitin ligase complex"/>
    <property type="evidence" value="ECO:0007669"/>
    <property type="project" value="TreeGrafter"/>
</dbReference>
<dbReference type="InterPro" id="IPR002781">
    <property type="entry name" value="TM_pro_TauE-like"/>
</dbReference>
<dbReference type="PANTHER" id="PTHR14255:SF48">
    <property type="entry name" value="SULFITE EXPORTER TAUE_SAFE FAMILY PROTEIN 3-LIKE"/>
    <property type="match status" value="1"/>
</dbReference>
<evidence type="ECO:0000256" key="4">
    <source>
        <dbReference type="ARBA" id="ARBA00022989"/>
    </source>
</evidence>
<keyword evidence="9" id="KW-1185">Reference proteome</keyword>
<feature type="transmembrane region" description="Helical" evidence="6">
    <location>
        <begin position="159"/>
        <end position="177"/>
    </location>
</feature>
<feature type="transmembrane region" description="Helical" evidence="6">
    <location>
        <begin position="433"/>
        <end position="458"/>
    </location>
</feature>
<dbReference type="OrthoDB" id="434519at2759"/>
<evidence type="ECO:0000256" key="5">
    <source>
        <dbReference type="ARBA" id="ARBA00023136"/>
    </source>
</evidence>
<dbReference type="Proteomes" id="UP001153076">
    <property type="component" value="Unassembled WGS sequence"/>
</dbReference>
<dbReference type="PANTHER" id="PTHR14255">
    <property type="entry name" value="CEREBLON"/>
    <property type="match status" value="1"/>
</dbReference>
<evidence type="ECO:0000256" key="6">
    <source>
        <dbReference type="SAM" id="Phobius"/>
    </source>
</evidence>
<protein>
    <recommendedName>
        <fullName evidence="10">Sulfite exporter TauE/SafE family protein</fullName>
    </recommendedName>
</protein>
<evidence type="ECO:0000313" key="9">
    <source>
        <dbReference type="Proteomes" id="UP001153076"/>
    </source>
</evidence>
<keyword evidence="3 6" id="KW-0812">Transmembrane</keyword>
<feature type="transmembrane region" description="Helical" evidence="6">
    <location>
        <begin position="121"/>
        <end position="139"/>
    </location>
</feature>
<evidence type="ECO:0000256" key="3">
    <source>
        <dbReference type="ARBA" id="ARBA00022692"/>
    </source>
</evidence>
<dbReference type="EMBL" id="JAKOGI010000006">
    <property type="protein sequence ID" value="KAJ8452055.1"/>
    <property type="molecule type" value="Genomic_DNA"/>
</dbReference>
<comment type="caution">
    <text evidence="8">The sequence shown here is derived from an EMBL/GenBank/DDBJ whole genome shotgun (WGS) entry which is preliminary data.</text>
</comment>
<evidence type="ECO:0008006" key="10">
    <source>
        <dbReference type="Google" id="ProtNLM"/>
    </source>
</evidence>
<feature type="transmembrane region" description="Helical" evidence="6">
    <location>
        <begin position="495"/>
        <end position="517"/>
    </location>
</feature>
<evidence type="ECO:0000256" key="7">
    <source>
        <dbReference type="SAM" id="SignalP"/>
    </source>
</evidence>
<dbReference type="GO" id="GO:0016020">
    <property type="term" value="C:membrane"/>
    <property type="evidence" value="ECO:0007669"/>
    <property type="project" value="UniProtKB-SubCell"/>
</dbReference>
<dbReference type="Pfam" id="PF01925">
    <property type="entry name" value="TauE"/>
    <property type="match status" value="1"/>
</dbReference>
<dbReference type="GO" id="GO:0016567">
    <property type="term" value="P:protein ubiquitination"/>
    <property type="evidence" value="ECO:0007669"/>
    <property type="project" value="TreeGrafter"/>
</dbReference>
<reference evidence="8" key="1">
    <citation type="submission" date="2022-04" db="EMBL/GenBank/DDBJ databases">
        <title>Carnegiea gigantea Genome sequencing and assembly v2.</title>
        <authorList>
            <person name="Copetti D."/>
            <person name="Sanderson M.J."/>
            <person name="Burquez A."/>
            <person name="Wojciechowski M.F."/>
        </authorList>
    </citation>
    <scope>NUCLEOTIDE SEQUENCE</scope>
    <source>
        <strain evidence="8">SGP5-SGP5p</strain>
        <tissue evidence="8">Aerial part</tissue>
    </source>
</reference>
<proteinExistence type="inferred from homology"/>